<organism evidence="1 2">
    <name type="scientific">Phytophthora infestans</name>
    <name type="common">Potato late blight agent</name>
    <name type="synonym">Botrytis infestans</name>
    <dbReference type="NCBI Taxonomy" id="4787"/>
    <lineage>
        <taxon>Eukaryota</taxon>
        <taxon>Sar</taxon>
        <taxon>Stramenopiles</taxon>
        <taxon>Oomycota</taxon>
        <taxon>Peronosporomycetes</taxon>
        <taxon>Peronosporales</taxon>
        <taxon>Peronosporaceae</taxon>
        <taxon>Phytophthora</taxon>
    </lineage>
</organism>
<dbReference type="EMBL" id="WSZM01000271">
    <property type="protein sequence ID" value="KAF4036281.1"/>
    <property type="molecule type" value="Genomic_DNA"/>
</dbReference>
<accession>A0A833T991</accession>
<protein>
    <submittedName>
        <fullName evidence="1">Uncharacterized protein</fullName>
    </submittedName>
</protein>
<keyword evidence="2" id="KW-1185">Reference proteome</keyword>
<name>A0A833T991_PHYIN</name>
<proteinExistence type="predicted"/>
<dbReference type="AlphaFoldDB" id="A0A833T991"/>
<gene>
    <name evidence="1" type="ORF">GN244_ATG11650</name>
</gene>
<comment type="caution">
    <text evidence="1">The sequence shown here is derived from an EMBL/GenBank/DDBJ whole genome shotgun (WGS) entry which is preliminary data.</text>
</comment>
<reference evidence="1" key="1">
    <citation type="submission" date="2020-04" db="EMBL/GenBank/DDBJ databases">
        <title>Hybrid Assembly of Korean Phytophthora infestans isolates.</title>
        <authorList>
            <person name="Prokchorchik M."/>
            <person name="Lee Y."/>
            <person name="Seo J."/>
            <person name="Cho J.-H."/>
            <person name="Park Y.-E."/>
            <person name="Jang D.-C."/>
            <person name="Im J.-S."/>
            <person name="Choi J.-G."/>
            <person name="Park H.-J."/>
            <person name="Lee G.-B."/>
            <person name="Lee Y.-G."/>
            <person name="Hong S.-Y."/>
            <person name="Cho K."/>
            <person name="Sohn K.H."/>
        </authorList>
    </citation>
    <scope>NUCLEOTIDE SEQUENCE</scope>
    <source>
        <strain evidence="1">KR_1_A1</strain>
    </source>
</reference>
<evidence type="ECO:0000313" key="1">
    <source>
        <dbReference type="EMBL" id="KAF4036281.1"/>
    </source>
</evidence>
<dbReference type="Proteomes" id="UP000602510">
    <property type="component" value="Unassembled WGS sequence"/>
</dbReference>
<sequence length="85" mass="9921">MRLAVKALHRHAHFEQAFEEECALRNVDQRGCSVLRLPRCRKMPAQTPCFTSILFTENQQKVVKLGFRSPLRADLVKLKRQPIYV</sequence>
<evidence type="ECO:0000313" key="2">
    <source>
        <dbReference type="Proteomes" id="UP000602510"/>
    </source>
</evidence>